<keyword evidence="1" id="KW-1133">Transmembrane helix</keyword>
<keyword evidence="1" id="KW-0812">Transmembrane</keyword>
<evidence type="ECO:0000313" key="3">
    <source>
        <dbReference type="Proteomes" id="UP001183410"/>
    </source>
</evidence>
<keyword evidence="3" id="KW-1185">Reference proteome</keyword>
<dbReference type="EMBL" id="JAVREO010000007">
    <property type="protein sequence ID" value="MDT0267228.1"/>
    <property type="molecule type" value="Genomic_DNA"/>
</dbReference>
<protein>
    <submittedName>
        <fullName evidence="2">PrgI family protein</fullName>
    </submittedName>
</protein>
<keyword evidence="1" id="KW-0472">Membrane</keyword>
<proteinExistence type="predicted"/>
<gene>
    <name evidence="2" type="ORF">RM844_13125</name>
</gene>
<feature type="transmembrane region" description="Helical" evidence="1">
    <location>
        <begin position="21"/>
        <end position="43"/>
    </location>
</feature>
<comment type="caution">
    <text evidence="2">The sequence shown here is derived from an EMBL/GenBank/DDBJ whole genome shotgun (WGS) entry which is preliminary data.</text>
</comment>
<accession>A0ABU2JQH6</accession>
<feature type="transmembrane region" description="Helical" evidence="1">
    <location>
        <begin position="49"/>
        <end position="68"/>
    </location>
</feature>
<evidence type="ECO:0000256" key="1">
    <source>
        <dbReference type="SAM" id="Phobius"/>
    </source>
</evidence>
<dbReference type="RefSeq" id="WP_311667290.1">
    <property type="nucleotide sequence ID" value="NZ_JAVREO010000007.1"/>
</dbReference>
<dbReference type="Pfam" id="PF12666">
    <property type="entry name" value="PrgI"/>
    <property type="match status" value="1"/>
</dbReference>
<reference evidence="3" key="1">
    <citation type="submission" date="2023-07" db="EMBL/GenBank/DDBJ databases">
        <title>30 novel species of actinomycetes from the DSMZ collection.</title>
        <authorList>
            <person name="Nouioui I."/>
        </authorList>
    </citation>
    <scope>NUCLEOTIDE SEQUENCE [LARGE SCALE GENOMIC DNA]</scope>
    <source>
        <strain evidence="3">DSM 44915</strain>
    </source>
</reference>
<name>A0ABU2JQH6_9ACTN</name>
<organism evidence="2 3">
    <name type="scientific">Streptomyces chisholmiae</name>
    <dbReference type="NCBI Taxonomy" id="3075540"/>
    <lineage>
        <taxon>Bacteria</taxon>
        <taxon>Bacillati</taxon>
        <taxon>Actinomycetota</taxon>
        <taxon>Actinomycetes</taxon>
        <taxon>Kitasatosporales</taxon>
        <taxon>Streptomycetaceae</taxon>
        <taxon>Streptomyces</taxon>
    </lineage>
</organism>
<dbReference type="InterPro" id="IPR024414">
    <property type="entry name" value="Uncharacterised_PrgI"/>
</dbReference>
<sequence>MSHPVRIPADIERADRVLGPLTARQTAIVGCGGLLLYGAYWAGRPVVDVRLFLALAVPLAGAVVAVALGRREGITMDRFVLAGLVHAGSAKRMVHAPEGVPALPSFLNRSLTRSAGPPPAADPAVPCRGVDGAGLLDLGDGGQAALAACSTVNFGLRSASEQAVLTGSFGRWLNSLTGPTQIVVRSRPVDLSPATEAVRGAAHGLGHPALVRAAQAHADFLGQLGGEREVLRRQEVLLVSREEGRRAFADRRVRQRLGEAAEALAGADLDVQPLGAERVTATLRETCDPTPPALPKDGGPR</sequence>
<dbReference type="Proteomes" id="UP001183410">
    <property type="component" value="Unassembled WGS sequence"/>
</dbReference>
<evidence type="ECO:0000313" key="2">
    <source>
        <dbReference type="EMBL" id="MDT0267228.1"/>
    </source>
</evidence>